<keyword evidence="3" id="KW-1185">Reference proteome</keyword>
<dbReference type="InParanoid" id="A0A409WSF1"/>
<name>A0A409WSF1_PSICY</name>
<accession>A0A409WSF1</accession>
<feature type="region of interest" description="Disordered" evidence="1">
    <location>
        <begin position="61"/>
        <end position="82"/>
    </location>
</feature>
<sequence length="105" mass="11698">MGYAVVAAGIGAGIDNDEMNLHPGTRVQLPRWWCSLPGPTVHMDDTDWRLSLLLPRQALAEDPTSSRDVGRTFVEDPTQGGRRERIRPTAIRLWLWGRCEGVSMG</sequence>
<proteinExistence type="predicted"/>
<dbReference type="AlphaFoldDB" id="A0A409WSF1"/>
<dbReference type="EMBL" id="NHYD01003252">
    <property type="protein sequence ID" value="PPQ81450.1"/>
    <property type="molecule type" value="Genomic_DNA"/>
</dbReference>
<gene>
    <name evidence="2" type="ORF">CVT25_013375</name>
</gene>
<reference evidence="2 3" key="1">
    <citation type="journal article" date="2018" name="Evol. Lett.">
        <title>Horizontal gene cluster transfer increased hallucinogenic mushroom diversity.</title>
        <authorList>
            <person name="Reynolds H.T."/>
            <person name="Vijayakumar V."/>
            <person name="Gluck-Thaler E."/>
            <person name="Korotkin H.B."/>
            <person name="Matheny P.B."/>
            <person name="Slot J.C."/>
        </authorList>
    </citation>
    <scope>NUCLEOTIDE SEQUENCE [LARGE SCALE GENOMIC DNA]</scope>
    <source>
        <strain evidence="2 3">2631</strain>
    </source>
</reference>
<feature type="compositionally biased region" description="Basic and acidic residues" evidence="1">
    <location>
        <begin position="64"/>
        <end position="74"/>
    </location>
</feature>
<evidence type="ECO:0000313" key="3">
    <source>
        <dbReference type="Proteomes" id="UP000283269"/>
    </source>
</evidence>
<organism evidence="2 3">
    <name type="scientific">Psilocybe cyanescens</name>
    <dbReference type="NCBI Taxonomy" id="93625"/>
    <lineage>
        <taxon>Eukaryota</taxon>
        <taxon>Fungi</taxon>
        <taxon>Dikarya</taxon>
        <taxon>Basidiomycota</taxon>
        <taxon>Agaricomycotina</taxon>
        <taxon>Agaricomycetes</taxon>
        <taxon>Agaricomycetidae</taxon>
        <taxon>Agaricales</taxon>
        <taxon>Agaricineae</taxon>
        <taxon>Strophariaceae</taxon>
        <taxon>Psilocybe</taxon>
    </lineage>
</organism>
<dbReference type="Proteomes" id="UP000283269">
    <property type="component" value="Unassembled WGS sequence"/>
</dbReference>
<evidence type="ECO:0000313" key="2">
    <source>
        <dbReference type="EMBL" id="PPQ81450.1"/>
    </source>
</evidence>
<protein>
    <submittedName>
        <fullName evidence="2">Uncharacterized protein</fullName>
    </submittedName>
</protein>
<comment type="caution">
    <text evidence="2">The sequence shown here is derived from an EMBL/GenBank/DDBJ whole genome shotgun (WGS) entry which is preliminary data.</text>
</comment>
<evidence type="ECO:0000256" key="1">
    <source>
        <dbReference type="SAM" id="MobiDB-lite"/>
    </source>
</evidence>